<dbReference type="Proteomes" id="UP000599437">
    <property type="component" value="Unassembled WGS sequence"/>
</dbReference>
<proteinExistence type="predicted"/>
<dbReference type="EMBL" id="BMVO01000003">
    <property type="protein sequence ID" value="GHA94381.1"/>
    <property type="molecule type" value="Genomic_DNA"/>
</dbReference>
<name>A0ABQ3DMA7_9ACTN</name>
<dbReference type="RefSeq" id="WP_138899539.1">
    <property type="nucleotide sequence ID" value="NZ_BMVO01000003.1"/>
</dbReference>
<comment type="caution">
    <text evidence="1">The sequence shown here is derived from an EMBL/GenBank/DDBJ whole genome shotgun (WGS) entry which is preliminary data.</text>
</comment>
<evidence type="ECO:0000313" key="2">
    <source>
        <dbReference type="Proteomes" id="UP000599437"/>
    </source>
</evidence>
<accession>A0ABQ3DMA7</accession>
<protein>
    <submittedName>
        <fullName evidence="1">Uncharacterized protein</fullName>
    </submittedName>
</protein>
<organism evidence="1 2">
    <name type="scientific">Streptomyces chryseus</name>
    <dbReference type="NCBI Taxonomy" id="68186"/>
    <lineage>
        <taxon>Bacteria</taxon>
        <taxon>Bacillati</taxon>
        <taxon>Actinomycetota</taxon>
        <taxon>Actinomycetes</taxon>
        <taxon>Kitasatosporales</taxon>
        <taxon>Streptomycetaceae</taxon>
        <taxon>Streptomyces</taxon>
    </lineage>
</organism>
<evidence type="ECO:0000313" key="1">
    <source>
        <dbReference type="EMBL" id="GHA94381.1"/>
    </source>
</evidence>
<gene>
    <name evidence="1" type="ORF">GCM10010346_16430</name>
</gene>
<keyword evidence="2" id="KW-1185">Reference proteome</keyword>
<reference evidence="2" key="1">
    <citation type="journal article" date="2019" name="Int. J. Syst. Evol. Microbiol.">
        <title>The Global Catalogue of Microorganisms (GCM) 10K type strain sequencing project: providing services to taxonomists for standard genome sequencing and annotation.</title>
        <authorList>
            <consortium name="The Broad Institute Genomics Platform"/>
            <consortium name="The Broad Institute Genome Sequencing Center for Infectious Disease"/>
            <person name="Wu L."/>
            <person name="Ma J."/>
        </authorList>
    </citation>
    <scope>NUCLEOTIDE SEQUENCE [LARGE SCALE GENOMIC DNA]</scope>
    <source>
        <strain evidence="2">JCM 4737</strain>
    </source>
</reference>
<sequence>MVAALYSVSAVRIENGERAALLRFDTTTAVLELPELLAAYAADYADQDDVLVDVSAAPAA</sequence>